<feature type="non-terminal residue" evidence="1">
    <location>
        <position position="43"/>
    </location>
</feature>
<evidence type="ECO:0000313" key="1">
    <source>
        <dbReference type="EMBL" id="MCI83906.1"/>
    </source>
</evidence>
<protein>
    <submittedName>
        <fullName evidence="1">Uncharacterized protein</fullName>
    </submittedName>
</protein>
<comment type="caution">
    <text evidence="1">The sequence shown here is derived from an EMBL/GenBank/DDBJ whole genome shotgun (WGS) entry which is preliminary data.</text>
</comment>
<dbReference type="AlphaFoldDB" id="A0A392V6I4"/>
<sequence length="43" mass="4593">MEEIQSPTIPPPIFSGSARDRVFALSDVTGDICLIEGSTDVLD</sequence>
<reference evidence="1 2" key="1">
    <citation type="journal article" date="2018" name="Front. Plant Sci.">
        <title>Red Clover (Trifolium pratense) and Zigzag Clover (T. medium) - A Picture of Genomic Similarities and Differences.</title>
        <authorList>
            <person name="Dluhosova J."/>
            <person name="Istvanek J."/>
            <person name="Nedelnik J."/>
            <person name="Repkova J."/>
        </authorList>
    </citation>
    <scope>NUCLEOTIDE SEQUENCE [LARGE SCALE GENOMIC DNA]</scope>
    <source>
        <strain evidence="2">cv. 10/8</strain>
        <tissue evidence="1">Leaf</tissue>
    </source>
</reference>
<accession>A0A392V6I4</accession>
<organism evidence="1 2">
    <name type="scientific">Trifolium medium</name>
    <dbReference type="NCBI Taxonomy" id="97028"/>
    <lineage>
        <taxon>Eukaryota</taxon>
        <taxon>Viridiplantae</taxon>
        <taxon>Streptophyta</taxon>
        <taxon>Embryophyta</taxon>
        <taxon>Tracheophyta</taxon>
        <taxon>Spermatophyta</taxon>
        <taxon>Magnoliopsida</taxon>
        <taxon>eudicotyledons</taxon>
        <taxon>Gunneridae</taxon>
        <taxon>Pentapetalae</taxon>
        <taxon>rosids</taxon>
        <taxon>fabids</taxon>
        <taxon>Fabales</taxon>
        <taxon>Fabaceae</taxon>
        <taxon>Papilionoideae</taxon>
        <taxon>50 kb inversion clade</taxon>
        <taxon>NPAAA clade</taxon>
        <taxon>Hologalegina</taxon>
        <taxon>IRL clade</taxon>
        <taxon>Trifolieae</taxon>
        <taxon>Trifolium</taxon>
    </lineage>
</organism>
<dbReference type="EMBL" id="LXQA011078103">
    <property type="protein sequence ID" value="MCI83906.1"/>
    <property type="molecule type" value="Genomic_DNA"/>
</dbReference>
<dbReference type="Proteomes" id="UP000265520">
    <property type="component" value="Unassembled WGS sequence"/>
</dbReference>
<evidence type="ECO:0000313" key="2">
    <source>
        <dbReference type="Proteomes" id="UP000265520"/>
    </source>
</evidence>
<name>A0A392V6I4_9FABA</name>
<keyword evidence="2" id="KW-1185">Reference proteome</keyword>
<proteinExistence type="predicted"/>